<name>A0A318H8D3_9MYCO</name>
<dbReference type="EMBL" id="QJJU01000026">
    <property type="protein sequence ID" value="PXX02269.1"/>
    <property type="molecule type" value="Genomic_DNA"/>
</dbReference>
<organism evidence="3 4">
    <name type="scientific">Mycolicibacterium moriokaense</name>
    <dbReference type="NCBI Taxonomy" id="39691"/>
    <lineage>
        <taxon>Bacteria</taxon>
        <taxon>Bacillati</taxon>
        <taxon>Actinomycetota</taxon>
        <taxon>Actinomycetes</taxon>
        <taxon>Mycobacteriales</taxon>
        <taxon>Mycobacteriaceae</taxon>
        <taxon>Mycolicibacterium</taxon>
    </lineage>
</organism>
<dbReference type="Proteomes" id="UP000247781">
    <property type="component" value="Unassembled WGS sequence"/>
</dbReference>
<comment type="catalytic activity">
    <reaction evidence="2">
        <text>oxidized coenzyme F420-(gamma-L-Glu)(n) + a quinol + H(+) = reduced coenzyme F420-(gamma-L-Glu)(n) + a quinone</text>
        <dbReference type="Rhea" id="RHEA:39663"/>
        <dbReference type="Rhea" id="RHEA-COMP:12939"/>
        <dbReference type="Rhea" id="RHEA-COMP:14378"/>
        <dbReference type="ChEBI" id="CHEBI:15378"/>
        <dbReference type="ChEBI" id="CHEBI:24646"/>
        <dbReference type="ChEBI" id="CHEBI:132124"/>
        <dbReference type="ChEBI" id="CHEBI:133980"/>
        <dbReference type="ChEBI" id="CHEBI:139511"/>
    </reaction>
</comment>
<comment type="caution">
    <text evidence="3">The sequence shown here is derived from an EMBL/GenBank/DDBJ whole genome shotgun (WGS) entry which is preliminary data.</text>
</comment>
<evidence type="ECO:0000256" key="2">
    <source>
        <dbReference type="ARBA" id="ARBA00049106"/>
    </source>
</evidence>
<dbReference type="RefSeq" id="WP_110319295.1">
    <property type="nucleotide sequence ID" value="NZ_QJJU01000026.1"/>
</dbReference>
<dbReference type="GO" id="GO:0016491">
    <property type="term" value="F:oxidoreductase activity"/>
    <property type="evidence" value="ECO:0007669"/>
    <property type="project" value="InterPro"/>
</dbReference>
<dbReference type="AlphaFoldDB" id="A0A318H8D3"/>
<dbReference type="GO" id="GO:0070967">
    <property type="term" value="F:coenzyme F420 binding"/>
    <property type="evidence" value="ECO:0007669"/>
    <property type="project" value="TreeGrafter"/>
</dbReference>
<dbReference type="Pfam" id="PF04075">
    <property type="entry name" value="F420H2_quin_red"/>
    <property type="match status" value="1"/>
</dbReference>
<dbReference type="NCBIfam" id="TIGR00026">
    <property type="entry name" value="hi_GC_TIGR00026"/>
    <property type="match status" value="1"/>
</dbReference>
<comment type="similarity">
    <text evidence="1">Belongs to the F420H(2)-dependent quinone reductase family.</text>
</comment>
<dbReference type="PANTHER" id="PTHR39428">
    <property type="entry name" value="F420H(2)-DEPENDENT QUINONE REDUCTASE RV1261C"/>
    <property type="match status" value="1"/>
</dbReference>
<gene>
    <name evidence="3" type="ORF">C8E89_12644</name>
</gene>
<dbReference type="OrthoDB" id="8225825at2"/>
<dbReference type="GO" id="GO:0005886">
    <property type="term" value="C:plasma membrane"/>
    <property type="evidence" value="ECO:0007669"/>
    <property type="project" value="TreeGrafter"/>
</dbReference>
<dbReference type="InterPro" id="IPR012349">
    <property type="entry name" value="Split_barrel_FMN-bd"/>
</dbReference>
<sequence length="165" mass="18655">MSDESAAEIRQERGDFATTHREMYLRTGGVQGHVVDLTEVGGHAFTTHCLIRVKGRKSGRTQIAPLIYGDIGGEVVIVASKGGADKHPEWYLNLRAAPDIDFQIATQAFRATWREPEGDERHKVWDFMSRAFPPYIKYQKSTERHIPLIMMTPVAAIEVFRESDI</sequence>
<evidence type="ECO:0000313" key="4">
    <source>
        <dbReference type="Proteomes" id="UP000247781"/>
    </source>
</evidence>
<accession>A0A318H8D3</accession>
<proteinExistence type="inferred from homology"/>
<reference evidence="3 4" key="2">
    <citation type="submission" date="2018-06" db="EMBL/GenBank/DDBJ databases">
        <title>Sequencing of bacterial isolates from soil warming experiment in Harvard Forest, Massachusetts, USA.</title>
        <authorList>
            <person name="Deangelis K.PhD."/>
        </authorList>
    </citation>
    <scope>NUCLEOTIDE SEQUENCE [LARGE SCALE GENOMIC DNA]</scope>
    <source>
        <strain evidence="3 4">GAS496</strain>
    </source>
</reference>
<evidence type="ECO:0000313" key="3">
    <source>
        <dbReference type="EMBL" id="PXX02269.1"/>
    </source>
</evidence>
<dbReference type="Gene3D" id="2.30.110.10">
    <property type="entry name" value="Electron Transport, Fmn-binding Protein, Chain A"/>
    <property type="match status" value="1"/>
</dbReference>
<reference evidence="4" key="1">
    <citation type="submission" date="2018-05" db="EMBL/GenBank/DDBJ databases">
        <authorList>
            <person name="Deangelis K."/>
            <person name="Huntemann M."/>
            <person name="Clum A."/>
            <person name="Pillay M."/>
            <person name="Palaniappan K."/>
            <person name="Varghese N."/>
            <person name="Mikhailova N."/>
            <person name="Stamatis D."/>
            <person name="Reddy T."/>
            <person name="Daum C."/>
            <person name="Shapiro N."/>
            <person name="Ivanova N."/>
            <person name="Kyrpides N."/>
            <person name="Woyke T."/>
        </authorList>
    </citation>
    <scope>NUCLEOTIDE SEQUENCE [LARGE SCALE GENOMIC DNA]</scope>
    <source>
        <strain evidence="4">GAS496</strain>
    </source>
</reference>
<keyword evidence="4" id="KW-1185">Reference proteome</keyword>
<dbReference type="InterPro" id="IPR004378">
    <property type="entry name" value="F420H2_quin_Rdtase"/>
</dbReference>
<protein>
    <submittedName>
        <fullName evidence="3">Deazaflavin-dependent oxidoreductase (Nitroreductase family)</fullName>
    </submittedName>
</protein>
<dbReference type="PANTHER" id="PTHR39428:SF3">
    <property type="entry name" value="DEAZAFLAVIN-DEPENDENT NITROREDUCTASE"/>
    <property type="match status" value="1"/>
</dbReference>
<evidence type="ECO:0000256" key="1">
    <source>
        <dbReference type="ARBA" id="ARBA00008710"/>
    </source>
</evidence>